<protein>
    <recommendedName>
        <fullName evidence="6">Esterase</fullName>
    </recommendedName>
</protein>
<dbReference type="SUPFAM" id="SSF53474">
    <property type="entry name" value="alpha/beta-Hydrolases"/>
    <property type="match status" value="1"/>
</dbReference>
<accession>A0A922P3M6</accession>
<keyword evidence="5" id="KW-1185">Reference proteome</keyword>
<feature type="region of interest" description="Disordered" evidence="3">
    <location>
        <begin position="109"/>
        <end position="128"/>
    </location>
</feature>
<dbReference type="InterPro" id="IPR029058">
    <property type="entry name" value="AB_hydrolase_fold"/>
</dbReference>
<dbReference type="AlphaFoldDB" id="A0A922P3M6"/>
<evidence type="ECO:0000256" key="2">
    <source>
        <dbReference type="ARBA" id="ARBA00022801"/>
    </source>
</evidence>
<name>A0A922P3M6_9HYPH</name>
<organism evidence="4 5">
    <name type="scientific">Pseudorhizobium pelagicum</name>
    <dbReference type="NCBI Taxonomy" id="1509405"/>
    <lineage>
        <taxon>Bacteria</taxon>
        <taxon>Pseudomonadati</taxon>
        <taxon>Pseudomonadota</taxon>
        <taxon>Alphaproteobacteria</taxon>
        <taxon>Hyphomicrobiales</taxon>
        <taxon>Rhizobiaceae</taxon>
        <taxon>Rhizobium/Agrobacterium group</taxon>
        <taxon>Pseudorhizobium</taxon>
    </lineage>
</organism>
<sequence length="285" mass="31790">MPCVAVSLTARAQGEIPAVRLDIFKKRLTTHTLDVIDLKLSNGRAFRIFRAVPKGDAPTGGFPALYMLDGNAAFDALTEELLAQVPSIAIFAVGYPTRLRFDVNHRSLDYTPSPDGKGPTQDPQRPGRQIGGAETFLALLEGEIRRVAETDLHIDERRRFLWGHSYGGLFALYTLLHRPSVFAGYAAISPSVWWARSYLELMEERAHFAGPRSVRLLVALGDHEQRSNETRPLVIEPAPATMGLIERLRRHDHLLVTSEVLEGHRHGETLAASLPLVFEWIAKMK</sequence>
<dbReference type="Gene3D" id="3.40.50.1820">
    <property type="entry name" value="alpha/beta hydrolase"/>
    <property type="match status" value="1"/>
</dbReference>
<dbReference type="InterPro" id="IPR000801">
    <property type="entry name" value="Esterase-like"/>
</dbReference>
<dbReference type="Proteomes" id="UP000052167">
    <property type="component" value="Unassembled WGS sequence"/>
</dbReference>
<comment type="similarity">
    <text evidence="1">Belongs to the esterase D family.</text>
</comment>
<proteinExistence type="inferred from homology"/>
<dbReference type="GO" id="GO:0016788">
    <property type="term" value="F:hydrolase activity, acting on ester bonds"/>
    <property type="evidence" value="ECO:0007669"/>
    <property type="project" value="TreeGrafter"/>
</dbReference>
<evidence type="ECO:0000256" key="1">
    <source>
        <dbReference type="ARBA" id="ARBA00005622"/>
    </source>
</evidence>
<dbReference type="PANTHER" id="PTHR40841">
    <property type="entry name" value="SIDEROPHORE TRIACETYLFUSARININE C ESTERASE"/>
    <property type="match status" value="1"/>
</dbReference>
<dbReference type="InterPro" id="IPR052558">
    <property type="entry name" value="Siderophore_Hydrolase_D"/>
</dbReference>
<comment type="caution">
    <text evidence="4">The sequence shown here is derived from an EMBL/GenBank/DDBJ whole genome shotgun (WGS) entry which is preliminary data.</text>
</comment>
<keyword evidence="2" id="KW-0378">Hydrolase</keyword>
<evidence type="ECO:0008006" key="6">
    <source>
        <dbReference type="Google" id="ProtNLM"/>
    </source>
</evidence>
<dbReference type="PANTHER" id="PTHR40841:SF2">
    <property type="entry name" value="SIDEROPHORE-DEGRADING ESTERASE (EUROFUNG)"/>
    <property type="match status" value="1"/>
</dbReference>
<dbReference type="Pfam" id="PF00756">
    <property type="entry name" value="Esterase"/>
    <property type="match status" value="1"/>
</dbReference>
<evidence type="ECO:0000313" key="4">
    <source>
        <dbReference type="EMBL" id="KEQ06687.1"/>
    </source>
</evidence>
<evidence type="ECO:0000313" key="5">
    <source>
        <dbReference type="Proteomes" id="UP000052167"/>
    </source>
</evidence>
<gene>
    <name evidence="4" type="ORF">GV68_06495</name>
</gene>
<dbReference type="EMBL" id="JOKJ01000015">
    <property type="protein sequence ID" value="KEQ06687.1"/>
    <property type="molecule type" value="Genomic_DNA"/>
</dbReference>
<reference evidence="4 5" key="1">
    <citation type="submission" date="2014-06" db="EMBL/GenBank/DDBJ databases">
        <title>Rhizobium pelagicum/R2-400B4.</title>
        <authorList>
            <person name="Kimes N.E."/>
            <person name="Lopez-Perez M."/>
        </authorList>
    </citation>
    <scope>NUCLEOTIDE SEQUENCE [LARGE SCALE GENOMIC DNA]</scope>
    <source>
        <strain evidence="4 5">R2-400B4</strain>
    </source>
</reference>
<evidence type="ECO:0000256" key="3">
    <source>
        <dbReference type="SAM" id="MobiDB-lite"/>
    </source>
</evidence>